<dbReference type="SUPFAM" id="SSF88697">
    <property type="entry name" value="PUA domain-like"/>
    <property type="match status" value="1"/>
</dbReference>
<dbReference type="Proteomes" id="UP000318962">
    <property type="component" value="Unassembled WGS sequence"/>
</dbReference>
<dbReference type="InterPro" id="IPR015947">
    <property type="entry name" value="PUA-like_sf"/>
</dbReference>
<evidence type="ECO:0000313" key="3">
    <source>
        <dbReference type="Proteomes" id="UP000318962"/>
    </source>
</evidence>
<dbReference type="EMBL" id="VCUZ02000005">
    <property type="protein sequence ID" value="TRD72314.1"/>
    <property type="molecule type" value="Genomic_DNA"/>
</dbReference>
<dbReference type="NCBIfam" id="TIGR03655">
    <property type="entry name" value="anti_R_Lar"/>
    <property type="match status" value="1"/>
</dbReference>
<feature type="domain" description="DUF3850" evidence="1">
    <location>
        <begin position="4"/>
        <end position="78"/>
    </location>
</feature>
<proteinExistence type="predicted"/>
<accession>A0A4Z9MVX8</accession>
<dbReference type="RefSeq" id="WP_023243555.1">
    <property type="nucleotide sequence ID" value="NZ_VCSM02000004.1"/>
</dbReference>
<dbReference type="Pfam" id="PF12961">
    <property type="entry name" value="DUF3850"/>
    <property type="match status" value="1"/>
</dbReference>
<gene>
    <name evidence="2" type="ORF">FG699_016950</name>
</gene>
<organism evidence="2 3">
    <name type="scientific">Salmonella muenchen</name>
    <dbReference type="NCBI Taxonomy" id="596"/>
    <lineage>
        <taxon>Bacteria</taxon>
        <taxon>Pseudomonadati</taxon>
        <taxon>Pseudomonadota</taxon>
        <taxon>Gammaproteobacteria</taxon>
        <taxon>Enterobacterales</taxon>
        <taxon>Enterobacteriaceae</taxon>
        <taxon>Salmonella</taxon>
    </lineage>
</organism>
<dbReference type="InterPro" id="IPR019908">
    <property type="entry name" value="Toxin_RalR"/>
</dbReference>
<evidence type="ECO:0000313" key="2">
    <source>
        <dbReference type="EMBL" id="TRD72314.1"/>
    </source>
</evidence>
<name>A0A4Z9MVX8_SALMU</name>
<sequence length="209" mass="23552">MRKTHELKIWPEFFQPVLDRVKYAELRLNDRDYSAGDVLFLREFLPANGKYSGSYNVVIISHVADVSAFMPGYVLLSFTSFVTRGANWPFHKPTTVEAAATAEDTGFLSALVACEPPCSVIHQMARRLLDEHPSLPVSEKSDLLPCPFCGEAAFFDSIFDYQSETRVYAPSCTECSCELMDGPIINKYGRGWYASKQDAAEAWNKRRSQ</sequence>
<dbReference type="AlphaFoldDB" id="A0A4Z9MVX8"/>
<dbReference type="Gene3D" id="2.30.130.30">
    <property type="entry name" value="Hypothetical protein"/>
    <property type="match status" value="1"/>
</dbReference>
<reference evidence="2 3" key="1">
    <citation type="journal article" date="2019" name="Appl. Environ. Microbiol.">
        <title>Clinically Unreported Salmonellosis Outbreak Detected via Comparative Genomic Analysis of Municipal Wastewater Salmonella Isolates.</title>
        <authorList>
            <person name="Diemert S."/>
            <person name="Yan T."/>
        </authorList>
    </citation>
    <scope>NUCLEOTIDE SEQUENCE [LARGE SCALE GENOMIC DNA]</scope>
    <source>
        <strain evidence="2 3">HIY0178</strain>
    </source>
</reference>
<dbReference type="InterPro" id="IPR039440">
    <property type="entry name" value="DUF3850"/>
</dbReference>
<dbReference type="Pfam" id="PF14354">
    <property type="entry name" value="Lar_restr_allev"/>
    <property type="match status" value="1"/>
</dbReference>
<comment type="caution">
    <text evidence="2">The sequence shown here is derived from an EMBL/GenBank/DDBJ whole genome shotgun (WGS) entry which is preliminary data.</text>
</comment>
<evidence type="ECO:0000259" key="1">
    <source>
        <dbReference type="Pfam" id="PF12961"/>
    </source>
</evidence>
<protein>
    <submittedName>
        <fullName evidence="2">Restriction alleviation protein, Lar family</fullName>
    </submittedName>
</protein>